<protein>
    <submittedName>
        <fullName evidence="1">Uncharacterized protein</fullName>
    </submittedName>
</protein>
<evidence type="ECO:0000313" key="1">
    <source>
        <dbReference type="EMBL" id="MEN3067898.1"/>
    </source>
</evidence>
<dbReference type="RefSeq" id="WP_345918661.1">
    <property type="nucleotide sequence ID" value="NZ_JBDIVE010000002.1"/>
</dbReference>
<dbReference type="EMBL" id="JBDIVE010000002">
    <property type="protein sequence ID" value="MEN3067898.1"/>
    <property type="molecule type" value="Genomic_DNA"/>
</dbReference>
<accession>A0ABU9YWF5</accession>
<keyword evidence="2" id="KW-1185">Reference proteome</keyword>
<reference evidence="1 2" key="1">
    <citation type="journal article" date="2018" name="Int. J. Syst. Evol. Microbiol.">
        <title>Uliginosibacterium sediminicola sp. nov., isolated from freshwater sediment.</title>
        <authorList>
            <person name="Hwang W.M."/>
            <person name="Kim S.M."/>
            <person name="Kang K."/>
            <person name="Ahn T.Y."/>
        </authorList>
    </citation>
    <scope>NUCLEOTIDE SEQUENCE [LARGE SCALE GENOMIC DNA]</scope>
    <source>
        <strain evidence="1 2">M1-21</strain>
    </source>
</reference>
<sequence length="165" mass="18444">MLSNVPTAVAKMARNVVIHHPNSYNIQVYRKTVTRPQSNEGTLADGVRMLNTDDEDEFDYEWIGNGYALPADTFSPASVADHGDAVIGAQPTEMRFLIEPEEEAEHPEFFTPRRTDVFYILLGDPETGAKLAFEVVDVEAMSSIPPYAPRYVCNRRDDLHRAATA</sequence>
<gene>
    <name evidence="1" type="ORF">ABDB84_05350</name>
</gene>
<organism evidence="1 2">
    <name type="scientific">Uliginosibacterium sediminicola</name>
    <dbReference type="NCBI Taxonomy" id="2024550"/>
    <lineage>
        <taxon>Bacteria</taxon>
        <taxon>Pseudomonadati</taxon>
        <taxon>Pseudomonadota</taxon>
        <taxon>Betaproteobacteria</taxon>
        <taxon>Rhodocyclales</taxon>
        <taxon>Zoogloeaceae</taxon>
        <taxon>Uliginosibacterium</taxon>
    </lineage>
</organism>
<dbReference type="Proteomes" id="UP001410394">
    <property type="component" value="Unassembled WGS sequence"/>
</dbReference>
<name>A0ABU9YWF5_9RHOO</name>
<comment type="caution">
    <text evidence="1">The sequence shown here is derived from an EMBL/GenBank/DDBJ whole genome shotgun (WGS) entry which is preliminary data.</text>
</comment>
<evidence type="ECO:0000313" key="2">
    <source>
        <dbReference type="Proteomes" id="UP001410394"/>
    </source>
</evidence>
<proteinExistence type="predicted"/>